<dbReference type="InterPro" id="IPR011990">
    <property type="entry name" value="TPR-like_helical_dom_sf"/>
</dbReference>
<dbReference type="Proteomes" id="UP000318571">
    <property type="component" value="Chromosome 11"/>
</dbReference>
<dbReference type="AlphaFoldDB" id="A0A553PLR0"/>
<evidence type="ECO:0000256" key="5">
    <source>
        <dbReference type="ARBA" id="ARBA00022803"/>
    </source>
</evidence>
<dbReference type="GO" id="GO:0005739">
    <property type="term" value="C:mitochondrion"/>
    <property type="evidence" value="ECO:0007669"/>
    <property type="project" value="TreeGrafter"/>
</dbReference>
<dbReference type="PANTHER" id="PTHR16056:SF16">
    <property type="entry name" value="REGULATOR OF MICROTUBULE DYNAMICS PROTEIN 1"/>
    <property type="match status" value="1"/>
</dbReference>
<keyword evidence="10" id="KW-0812">Transmembrane</keyword>
<keyword evidence="3" id="KW-0963">Cytoplasm</keyword>
<proteinExistence type="predicted"/>
<feature type="transmembrane region" description="Helical" evidence="10">
    <location>
        <begin position="12"/>
        <end position="30"/>
    </location>
</feature>
<evidence type="ECO:0000256" key="2">
    <source>
        <dbReference type="ARBA" id="ARBA00011375"/>
    </source>
</evidence>
<dbReference type="GO" id="GO:0005876">
    <property type="term" value="C:spindle microtubule"/>
    <property type="evidence" value="ECO:0007669"/>
    <property type="project" value="TreeGrafter"/>
</dbReference>
<keyword evidence="10" id="KW-1133">Transmembrane helix</keyword>
<sequence length="410" mass="45517">MDLPLRSSQWSFLAALGAGCLVGASGVFLIQRLSHRLEWSHELTSHKVTQELTVLNNTIRDLQAAIQELKEQKASARPGPGRPLRSALRSVTFSEVDLACQARERPTDFGSSSATSTGSTTEYFSAVSSDDDEFFDLPTDSDVEDLHKQLDQAISSTAANLSQPEGDSDHLELFPVVDQLMESHGSDQALALTMLRDQESEGNSEYLWRLCKAIYLKSIAAGLAGDTNLKKNLIQEAVNYGEAAIAVNEASAEAHKWYAIVVGCRGEFVGIKEKILDGYEFKKHVDRAAQLSPTDHTIQHLLGRFCYEVAELSWWERKTASALFAEPPSASMEEARDHFLEAERLKPQGWKENRQFLAKSLIKIGDLPQAVAWLDKADELPIRNPDDQQAQDDVSQLLQQYQSHRTVSSS</sequence>
<keyword evidence="6" id="KW-0206">Cytoskeleton</keyword>
<evidence type="ECO:0000256" key="7">
    <source>
        <dbReference type="ARBA" id="ARBA00039966"/>
    </source>
</evidence>
<dbReference type="STRING" id="6832.A0A553PLR0"/>
<dbReference type="Pfam" id="PF21033">
    <property type="entry name" value="RMD1-3"/>
    <property type="match status" value="1"/>
</dbReference>
<dbReference type="PANTHER" id="PTHR16056">
    <property type="entry name" value="REGULATOR OF MICROTUBULE DYNAMICS PROTEIN"/>
    <property type="match status" value="1"/>
</dbReference>
<comment type="subunit">
    <text evidence="2">Interacts with microtubules.</text>
</comment>
<keyword evidence="4" id="KW-0677">Repeat</keyword>
<organism evidence="11 12">
    <name type="scientific">Tigriopus californicus</name>
    <name type="common">Marine copepod</name>
    <dbReference type="NCBI Taxonomy" id="6832"/>
    <lineage>
        <taxon>Eukaryota</taxon>
        <taxon>Metazoa</taxon>
        <taxon>Ecdysozoa</taxon>
        <taxon>Arthropoda</taxon>
        <taxon>Crustacea</taxon>
        <taxon>Multicrustacea</taxon>
        <taxon>Hexanauplia</taxon>
        <taxon>Copepoda</taxon>
        <taxon>Harpacticoida</taxon>
        <taxon>Harpacticidae</taxon>
        <taxon>Tigriopus</taxon>
    </lineage>
</organism>
<dbReference type="OMA" id="YRFKEHV"/>
<feature type="compositionally biased region" description="Polar residues" evidence="9">
    <location>
        <begin position="387"/>
        <end position="410"/>
    </location>
</feature>
<comment type="caution">
    <text evidence="11">The sequence shown here is derived from an EMBL/GenBank/DDBJ whole genome shotgun (WGS) entry which is preliminary data.</text>
</comment>
<evidence type="ECO:0000256" key="4">
    <source>
        <dbReference type="ARBA" id="ARBA00022737"/>
    </source>
</evidence>
<dbReference type="InterPro" id="IPR049039">
    <property type="entry name" value="RMD1-3_a_helical_rpt"/>
</dbReference>
<dbReference type="SUPFAM" id="SSF48452">
    <property type="entry name" value="TPR-like"/>
    <property type="match status" value="1"/>
</dbReference>
<evidence type="ECO:0000256" key="9">
    <source>
        <dbReference type="SAM" id="MobiDB-lite"/>
    </source>
</evidence>
<feature type="region of interest" description="Disordered" evidence="9">
    <location>
        <begin position="382"/>
        <end position="410"/>
    </location>
</feature>
<dbReference type="Gene3D" id="1.25.40.10">
    <property type="entry name" value="Tetratricopeptide repeat domain"/>
    <property type="match status" value="1"/>
</dbReference>
<evidence type="ECO:0000256" key="1">
    <source>
        <dbReference type="ARBA" id="ARBA00004245"/>
    </source>
</evidence>
<keyword evidence="10" id="KW-0472">Membrane</keyword>
<dbReference type="EMBL" id="VCGU01000003">
    <property type="protein sequence ID" value="TRY78613.1"/>
    <property type="molecule type" value="Genomic_DNA"/>
</dbReference>
<dbReference type="GO" id="GO:0008017">
    <property type="term" value="F:microtubule binding"/>
    <property type="evidence" value="ECO:0007669"/>
    <property type="project" value="TreeGrafter"/>
</dbReference>
<evidence type="ECO:0000256" key="8">
    <source>
        <dbReference type="ARBA" id="ARBA00041958"/>
    </source>
</evidence>
<evidence type="ECO:0000313" key="12">
    <source>
        <dbReference type="Proteomes" id="UP000318571"/>
    </source>
</evidence>
<protein>
    <recommendedName>
        <fullName evidence="7">Regulator of microtubule dynamics protein 1</fullName>
    </recommendedName>
    <alternativeName>
        <fullName evidence="8">Protein FAM82B</fullName>
    </alternativeName>
</protein>
<dbReference type="GO" id="GO:0097431">
    <property type="term" value="C:mitotic spindle pole"/>
    <property type="evidence" value="ECO:0007669"/>
    <property type="project" value="TreeGrafter"/>
</dbReference>
<evidence type="ECO:0000313" key="11">
    <source>
        <dbReference type="EMBL" id="TRY78613.1"/>
    </source>
</evidence>
<dbReference type="PROSITE" id="PS51257">
    <property type="entry name" value="PROKAR_LIPOPROTEIN"/>
    <property type="match status" value="1"/>
</dbReference>
<keyword evidence="5" id="KW-0802">TPR repeat</keyword>
<evidence type="ECO:0000256" key="10">
    <source>
        <dbReference type="SAM" id="Phobius"/>
    </source>
</evidence>
<keyword evidence="12" id="KW-1185">Reference proteome</keyword>
<evidence type="ECO:0000256" key="3">
    <source>
        <dbReference type="ARBA" id="ARBA00022490"/>
    </source>
</evidence>
<comment type="subcellular location">
    <subcellularLocation>
        <location evidence="1">Cytoplasm</location>
        <location evidence="1">Cytoskeleton</location>
    </subcellularLocation>
</comment>
<name>A0A553PLR0_TIGCA</name>
<accession>A0A553PLR0</accession>
<reference evidence="11 12" key="1">
    <citation type="journal article" date="2018" name="Nat. Ecol. Evol.">
        <title>Genomic signatures of mitonuclear coevolution across populations of Tigriopus californicus.</title>
        <authorList>
            <person name="Barreto F.S."/>
            <person name="Watson E.T."/>
            <person name="Lima T.G."/>
            <person name="Willett C.S."/>
            <person name="Edmands S."/>
            <person name="Li W."/>
            <person name="Burton R.S."/>
        </authorList>
    </citation>
    <scope>NUCLEOTIDE SEQUENCE [LARGE SCALE GENOMIC DNA]</scope>
    <source>
        <strain evidence="11 12">San Diego</strain>
    </source>
</reference>
<evidence type="ECO:0000256" key="6">
    <source>
        <dbReference type="ARBA" id="ARBA00023212"/>
    </source>
</evidence>
<gene>
    <name evidence="11" type="ORF">TCAL_09484</name>
</gene>